<sequence length="156" mass="16659">MTSDKQLLKSVLSIIGTVNLTLQLIAVVAIISAAFGIINTMMTAIYERRREIGILQAIGSKKSTIFTIFILESGLYGLLGGAIGLAVGIVFSSIAAPYISQNEFTAFMKGSNLPINLDVKLIAGSLLFSLVISLVSGLYPAWRAARLTPVEAMSYE</sequence>
<evidence type="ECO:0000256" key="4">
    <source>
        <dbReference type="ARBA" id="ARBA00022989"/>
    </source>
</evidence>
<evidence type="ECO:0000256" key="2">
    <source>
        <dbReference type="ARBA" id="ARBA00022475"/>
    </source>
</evidence>
<dbReference type="InterPro" id="IPR050250">
    <property type="entry name" value="Macrolide_Exporter_MacB"/>
</dbReference>
<dbReference type="GO" id="GO:0016787">
    <property type="term" value="F:hydrolase activity"/>
    <property type="evidence" value="ECO:0007669"/>
    <property type="project" value="UniProtKB-KW"/>
</dbReference>
<feature type="transmembrane region" description="Helical" evidence="7">
    <location>
        <begin position="66"/>
        <end position="99"/>
    </location>
</feature>
<dbReference type="PANTHER" id="PTHR30572">
    <property type="entry name" value="MEMBRANE COMPONENT OF TRANSPORTER-RELATED"/>
    <property type="match status" value="1"/>
</dbReference>
<evidence type="ECO:0000256" key="5">
    <source>
        <dbReference type="ARBA" id="ARBA00023136"/>
    </source>
</evidence>
<name>A0A645HKK0_9ZZZZ</name>
<dbReference type="GO" id="GO:0022857">
    <property type="term" value="F:transmembrane transporter activity"/>
    <property type="evidence" value="ECO:0007669"/>
    <property type="project" value="TreeGrafter"/>
</dbReference>
<protein>
    <submittedName>
        <fullName evidence="9">Macrolide export ATP-binding/permease protein MacB</fullName>
        <ecNumber evidence="9">3.6.3.-</ecNumber>
    </submittedName>
</protein>
<keyword evidence="9" id="KW-0067">ATP-binding</keyword>
<dbReference type="InterPro" id="IPR003838">
    <property type="entry name" value="ABC3_permease_C"/>
</dbReference>
<organism evidence="9">
    <name type="scientific">bioreactor metagenome</name>
    <dbReference type="NCBI Taxonomy" id="1076179"/>
    <lineage>
        <taxon>unclassified sequences</taxon>
        <taxon>metagenomes</taxon>
        <taxon>ecological metagenomes</taxon>
    </lineage>
</organism>
<dbReference type="GO" id="GO:0005886">
    <property type="term" value="C:plasma membrane"/>
    <property type="evidence" value="ECO:0007669"/>
    <property type="project" value="UniProtKB-SubCell"/>
</dbReference>
<feature type="domain" description="ABC3 transporter permease C-terminal" evidence="8">
    <location>
        <begin position="24"/>
        <end position="149"/>
    </location>
</feature>
<dbReference type="EC" id="3.6.3.-" evidence="9"/>
<keyword evidence="2" id="KW-1003">Cell membrane</keyword>
<evidence type="ECO:0000256" key="6">
    <source>
        <dbReference type="ARBA" id="ARBA00038076"/>
    </source>
</evidence>
<gene>
    <name evidence="9" type="primary">macB_108</name>
    <name evidence="9" type="ORF">SDC9_186447</name>
</gene>
<feature type="transmembrane region" description="Helical" evidence="7">
    <location>
        <begin position="20"/>
        <end position="46"/>
    </location>
</feature>
<proteinExistence type="inferred from homology"/>
<keyword evidence="4 7" id="KW-1133">Transmembrane helix</keyword>
<comment type="caution">
    <text evidence="9">The sequence shown here is derived from an EMBL/GenBank/DDBJ whole genome shotgun (WGS) entry which is preliminary data.</text>
</comment>
<dbReference type="GO" id="GO:0005524">
    <property type="term" value="F:ATP binding"/>
    <property type="evidence" value="ECO:0007669"/>
    <property type="project" value="UniProtKB-KW"/>
</dbReference>
<keyword evidence="9" id="KW-0547">Nucleotide-binding</keyword>
<evidence type="ECO:0000256" key="7">
    <source>
        <dbReference type="SAM" id="Phobius"/>
    </source>
</evidence>
<dbReference type="EMBL" id="VSSQ01094443">
    <property type="protein sequence ID" value="MPN38922.1"/>
    <property type="molecule type" value="Genomic_DNA"/>
</dbReference>
<dbReference type="PANTHER" id="PTHR30572:SF4">
    <property type="entry name" value="ABC TRANSPORTER PERMEASE YTRF"/>
    <property type="match status" value="1"/>
</dbReference>
<keyword evidence="3 7" id="KW-0812">Transmembrane</keyword>
<comment type="subcellular location">
    <subcellularLocation>
        <location evidence="1">Cell membrane</location>
        <topology evidence="1">Multi-pass membrane protein</topology>
    </subcellularLocation>
</comment>
<evidence type="ECO:0000259" key="8">
    <source>
        <dbReference type="Pfam" id="PF02687"/>
    </source>
</evidence>
<keyword evidence="5 7" id="KW-0472">Membrane</keyword>
<reference evidence="9" key="1">
    <citation type="submission" date="2019-08" db="EMBL/GenBank/DDBJ databases">
        <authorList>
            <person name="Kucharzyk K."/>
            <person name="Murdoch R.W."/>
            <person name="Higgins S."/>
            <person name="Loffler F."/>
        </authorList>
    </citation>
    <scope>NUCLEOTIDE SEQUENCE</scope>
</reference>
<evidence type="ECO:0000313" key="9">
    <source>
        <dbReference type="EMBL" id="MPN38922.1"/>
    </source>
</evidence>
<dbReference type="Pfam" id="PF02687">
    <property type="entry name" value="FtsX"/>
    <property type="match status" value="1"/>
</dbReference>
<evidence type="ECO:0000256" key="3">
    <source>
        <dbReference type="ARBA" id="ARBA00022692"/>
    </source>
</evidence>
<accession>A0A645HKK0</accession>
<dbReference type="AlphaFoldDB" id="A0A645HKK0"/>
<keyword evidence="9" id="KW-0378">Hydrolase</keyword>
<evidence type="ECO:0000256" key="1">
    <source>
        <dbReference type="ARBA" id="ARBA00004651"/>
    </source>
</evidence>
<feature type="transmembrane region" description="Helical" evidence="7">
    <location>
        <begin position="119"/>
        <end position="139"/>
    </location>
</feature>
<comment type="similarity">
    <text evidence="6">Belongs to the ABC-4 integral membrane protein family.</text>
</comment>